<sequence length="70" mass="7592">MDAQGEARNTLESPLIDLSEFPFEEIAVLPESALVHALRRVRAEADHPDALFTTDFTQKPSIDPAGSAGE</sequence>
<protein>
    <recommendedName>
        <fullName evidence="3">FXSXX-COOH protein</fullName>
    </recommendedName>
</protein>
<evidence type="ECO:0008006" key="3">
    <source>
        <dbReference type="Google" id="ProtNLM"/>
    </source>
</evidence>
<keyword evidence="2" id="KW-1185">Reference proteome</keyword>
<dbReference type="Proteomes" id="UP000788262">
    <property type="component" value="Unassembled WGS sequence"/>
</dbReference>
<dbReference type="RefSeq" id="WP_205380950.1">
    <property type="nucleotide sequence ID" value="NZ_JAFFZS010000001.1"/>
</dbReference>
<gene>
    <name evidence="1" type="ORF">JS756_01070</name>
</gene>
<reference evidence="1 2" key="1">
    <citation type="submission" date="2021-02" db="EMBL/GenBank/DDBJ databases">
        <title>Whole genome sequencing of Streptomyces actuosus VRA1.</title>
        <authorList>
            <person name="Sen G."/>
            <person name="Sen A."/>
        </authorList>
    </citation>
    <scope>NUCLEOTIDE SEQUENCE [LARGE SCALE GENOMIC DNA]</scope>
    <source>
        <strain evidence="1 2">VRA1</strain>
    </source>
</reference>
<dbReference type="EMBL" id="JAFFZS010000001">
    <property type="protein sequence ID" value="MBN0042722.1"/>
    <property type="molecule type" value="Genomic_DNA"/>
</dbReference>
<organism evidence="1 2">
    <name type="scientific">Streptomyces actuosus</name>
    <dbReference type="NCBI Taxonomy" id="1885"/>
    <lineage>
        <taxon>Bacteria</taxon>
        <taxon>Bacillati</taxon>
        <taxon>Actinomycetota</taxon>
        <taxon>Actinomycetes</taxon>
        <taxon>Kitasatosporales</taxon>
        <taxon>Streptomycetaceae</taxon>
        <taxon>Streptomyces</taxon>
    </lineage>
</organism>
<name>A0ABS2VI10_STRAS</name>
<proteinExistence type="predicted"/>
<evidence type="ECO:0000313" key="1">
    <source>
        <dbReference type="EMBL" id="MBN0042722.1"/>
    </source>
</evidence>
<accession>A0ABS2VI10</accession>
<evidence type="ECO:0000313" key="2">
    <source>
        <dbReference type="Proteomes" id="UP000788262"/>
    </source>
</evidence>
<comment type="caution">
    <text evidence="1">The sequence shown here is derived from an EMBL/GenBank/DDBJ whole genome shotgun (WGS) entry which is preliminary data.</text>
</comment>